<accession>A0ABR2I7Y4</accession>
<protein>
    <submittedName>
        <fullName evidence="3">Uncharacterized protein</fullName>
    </submittedName>
</protein>
<name>A0ABR2I7Y4_9EUKA</name>
<evidence type="ECO:0000313" key="3">
    <source>
        <dbReference type="EMBL" id="KAK8857585.1"/>
    </source>
</evidence>
<dbReference type="InterPro" id="IPR029047">
    <property type="entry name" value="HSP70_peptide-bd_sf"/>
</dbReference>
<dbReference type="SUPFAM" id="SSF100920">
    <property type="entry name" value="Heat shock protein 70kD (HSP70), peptide-binding domain"/>
    <property type="match status" value="1"/>
</dbReference>
<dbReference type="EMBL" id="JAPFFF010000020">
    <property type="protein sequence ID" value="KAK8857585.1"/>
    <property type="molecule type" value="Genomic_DNA"/>
</dbReference>
<reference evidence="3 4" key="1">
    <citation type="submission" date="2024-04" db="EMBL/GenBank/DDBJ databases">
        <title>Tritrichomonas musculus Genome.</title>
        <authorList>
            <person name="Alves-Ferreira E."/>
            <person name="Grigg M."/>
            <person name="Lorenzi H."/>
            <person name="Galac M."/>
        </authorList>
    </citation>
    <scope>NUCLEOTIDE SEQUENCE [LARGE SCALE GENOMIC DNA]</scope>
    <source>
        <strain evidence="3 4">EAF2021</strain>
    </source>
</reference>
<dbReference type="Proteomes" id="UP001470230">
    <property type="component" value="Unassembled WGS sequence"/>
</dbReference>
<dbReference type="InterPro" id="IPR013126">
    <property type="entry name" value="Hsp_70_fam"/>
</dbReference>
<sequence length="224" mass="25035">MTCYFLKLKNKGDKSEAVRDILLLDVASFSLGIEADGGNMTVLFPGNTKISSKKPQIFSTTEDNQAVFTVKVYEGEFSRTRNNNLLGTLDLTGIPPAPRGVPQIEVTFDADADGILNVSAQDLSTRKIVKFRNKKGRLSQADIDKMAADAEKIRAQKEEGRKKVKAKETLESYCFGVRNSLSNEQFVIQQVDKDKINKKSMIHSPGLMLTKMRKFQNSKPNKRN</sequence>
<keyword evidence="4" id="KW-1185">Reference proteome</keyword>
<comment type="caution">
    <text evidence="3">The sequence shown here is derived from an EMBL/GenBank/DDBJ whole genome shotgun (WGS) entry which is preliminary data.</text>
</comment>
<gene>
    <name evidence="3" type="ORF">M9Y10_015990</name>
</gene>
<dbReference type="Pfam" id="PF00012">
    <property type="entry name" value="HSP70"/>
    <property type="match status" value="1"/>
</dbReference>
<evidence type="ECO:0000313" key="4">
    <source>
        <dbReference type="Proteomes" id="UP001470230"/>
    </source>
</evidence>
<dbReference type="PANTHER" id="PTHR19375">
    <property type="entry name" value="HEAT SHOCK PROTEIN 70KDA"/>
    <property type="match status" value="1"/>
</dbReference>
<dbReference type="Gene3D" id="2.60.34.10">
    <property type="entry name" value="Substrate Binding Domain Of DNAk, Chain A, domain 1"/>
    <property type="match status" value="1"/>
</dbReference>
<evidence type="ECO:0000256" key="2">
    <source>
        <dbReference type="ARBA" id="ARBA00022840"/>
    </source>
</evidence>
<keyword evidence="2" id="KW-0067">ATP-binding</keyword>
<organism evidence="3 4">
    <name type="scientific">Tritrichomonas musculus</name>
    <dbReference type="NCBI Taxonomy" id="1915356"/>
    <lineage>
        <taxon>Eukaryota</taxon>
        <taxon>Metamonada</taxon>
        <taxon>Parabasalia</taxon>
        <taxon>Tritrichomonadida</taxon>
        <taxon>Tritrichomonadidae</taxon>
        <taxon>Tritrichomonas</taxon>
    </lineage>
</organism>
<keyword evidence="1" id="KW-0547">Nucleotide-binding</keyword>
<proteinExistence type="predicted"/>
<evidence type="ECO:0000256" key="1">
    <source>
        <dbReference type="ARBA" id="ARBA00022741"/>
    </source>
</evidence>
<dbReference type="PRINTS" id="PR00301">
    <property type="entry name" value="HEATSHOCK70"/>
</dbReference>